<evidence type="ECO:0008006" key="3">
    <source>
        <dbReference type="Google" id="ProtNLM"/>
    </source>
</evidence>
<dbReference type="PROSITE" id="PS51257">
    <property type="entry name" value="PROKAR_LIPOPROTEIN"/>
    <property type="match status" value="1"/>
</dbReference>
<name>A0ABV6H193_9PAST</name>
<gene>
    <name evidence="1" type="ORF">ACFFHK_06700</name>
</gene>
<proteinExistence type="predicted"/>
<reference evidence="1 2" key="1">
    <citation type="submission" date="2024-09" db="EMBL/GenBank/DDBJ databases">
        <authorList>
            <person name="Sun Q."/>
            <person name="Mori K."/>
        </authorList>
    </citation>
    <scope>NUCLEOTIDE SEQUENCE [LARGE SCALE GENOMIC DNA]</scope>
    <source>
        <strain evidence="1 2">CCM 7539</strain>
    </source>
</reference>
<dbReference type="Proteomes" id="UP001589767">
    <property type="component" value="Unassembled WGS sequence"/>
</dbReference>
<organism evidence="1 2">
    <name type="scientific">Gallibacterium trehalosifermentans</name>
    <dbReference type="NCBI Taxonomy" id="516935"/>
    <lineage>
        <taxon>Bacteria</taxon>
        <taxon>Pseudomonadati</taxon>
        <taxon>Pseudomonadota</taxon>
        <taxon>Gammaproteobacteria</taxon>
        <taxon>Pasteurellales</taxon>
        <taxon>Pasteurellaceae</taxon>
        <taxon>Gallibacterium</taxon>
    </lineage>
</organism>
<keyword evidence="2" id="KW-1185">Reference proteome</keyword>
<dbReference type="EMBL" id="JBHLWB010000007">
    <property type="protein sequence ID" value="MFC0309396.1"/>
    <property type="molecule type" value="Genomic_DNA"/>
</dbReference>
<comment type="caution">
    <text evidence="1">The sequence shown here is derived from an EMBL/GenBank/DDBJ whole genome shotgun (WGS) entry which is preliminary data.</text>
</comment>
<sequence>MKKALPLIISIALLAGCALSPEEQRAMEKAKIRQQQALQVSLAKQCDVETASLMQRHFDQDIGLTEKQQKRFEAEYTKKVNAPMFQACYKLALQNYMAEKQIRQMELERQFYDDYPPYDLRPRWRRHRLYW</sequence>
<evidence type="ECO:0000313" key="1">
    <source>
        <dbReference type="EMBL" id="MFC0309396.1"/>
    </source>
</evidence>
<dbReference type="RefSeq" id="WP_382370816.1">
    <property type="nucleotide sequence ID" value="NZ_JBHLWB010000007.1"/>
</dbReference>
<accession>A0ABV6H193</accession>
<protein>
    <recommendedName>
        <fullName evidence="3">Lipoprotein</fullName>
    </recommendedName>
</protein>
<evidence type="ECO:0000313" key="2">
    <source>
        <dbReference type="Proteomes" id="UP001589767"/>
    </source>
</evidence>